<dbReference type="STRING" id="670580.A0A1X6N2M0"/>
<name>A0A1X6N2M0_9APHY</name>
<keyword evidence="11" id="KW-1185">Reference proteome</keyword>
<dbReference type="OrthoDB" id="1844152at2759"/>
<evidence type="ECO:0000256" key="7">
    <source>
        <dbReference type="ARBA" id="ARBA00023033"/>
    </source>
</evidence>
<feature type="transmembrane region" description="Helical" evidence="9">
    <location>
        <begin position="45"/>
        <end position="64"/>
    </location>
</feature>
<dbReference type="GO" id="GO:0016705">
    <property type="term" value="F:oxidoreductase activity, acting on paired donors, with incorporation or reduction of molecular oxygen"/>
    <property type="evidence" value="ECO:0007669"/>
    <property type="project" value="InterPro"/>
</dbReference>
<proteinExistence type="inferred from homology"/>
<dbReference type="GeneID" id="36330229"/>
<evidence type="ECO:0000256" key="3">
    <source>
        <dbReference type="ARBA" id="ARBA00010617"/>
    </source>
</evidence>
<keyword evidence="5" id="KW-0560">Oxidoreductase</keyword>
<dbReference type="AlphaFoldDB" id="A0A1X6N2M0"/>
<dbReference type="InterPro" id="IPR001128">
    <property type="entry name" value="Cyt_P450"/>
</dbReference>
<dbReference type="RefSeq" id="XP_024339652.1">
    <property type="nucleotide sequence ID" value="XM_024485280.1"/>
</dbReference>
<organism evidence="10 11">
    <name type="scientific">Postia placenta MAD-698-R-SB12</name>
    <dbReference type="NCBI Taxonomy" id="670580"/>
    <lineage>
        <taxon>Eukaryota</taxon>
        <taxon>Fungi</taxon>
        <taxon>Dikarya</taxon>
        <taxon>Basidiomycota</taxon>
        <taxon>Agaricomycotina</taxon>
        <taxon>Agaricomycetes</taxon>
        <taxon>Polyporales</taxon>
        <taxon>Adustoporiaceae</taxon>
        <taxon>Rhodonia</taxon>
    </lineage>
</organism>
<evidence type="ECO:0000256" key="2">
    <source>
        <dbReference type="ARBA" id="ARBA00005179"/>
    </source>
</evidence>
<dbReference type="GO" id="GO:0005506">
    <property type="term" value="F:iron ion binding"/>
    <property type="evidence" value="ECO:0007669"/>
    <property type="project" value="InterPro"/>
</dbReference>
<evidence type="ECO:0000256" key="8">
    <source>
        <dbReference type="PIRSR" id="PIRSR602401-1"/>
    </source>
</evidence>
<dbReference type="Proteomes" id="UP000194127">
    <property type="component" value="Unassembled WGS sequence"/>
</dbReference>
<dbReference type="EMBL" id="KZ110596">
    <property type="protein sequence ID" value="OSX62858.1"/>
    <property type="molecule type" value="Genomic_DNA"/>
</dbReference>
<dbReference type="InterPro" id="IPR002401">
    <property type="entry name" value="Cyt_P450_E_grp-I"/>
</dbReference>
<protein>
    <recommendedName>
        <fullName evidence="12">Cytochrome P450</fullName>
    </recommendedName>
</protein>
<evidence type="ECO:0000256" key="6">
    <source>
        <dbReference type="ARBA" id="ARBA00023004"/>
    </source>
</evidence>
<gene>
    <name evidence="10" type="ORF">POSPLADRAFT_1141277</name>
</gene>
<feature type="binding site" description="axial binding residue" evidence="8">
    <location>
        <position position="480"/>
    </location>
    <ligand>
        <name>heme</name>
        <dbReference type="ChEBI" id="CHEBI:30413"/>
    </ligand>
    <ligandPart>
        <name>Fe</name>
        <dbReference type="ChEBI" id="CHEBI:18248"/>
    </ligandPart>
</feature>
<dbReference type="GO" id="GO:0020037">
    <property type="term" value="F:heme binding"/>
    <property type="evidence" value="ECO:0007669"/>
    <property type="project" value="InterPro"/>
</dbReference>
<evidence type="ECO:0000256" key="4">
    <source>
        <dbReference type="ARBA" id="ARBA00022723"/>
    </source>
</evidence>
<dbReference type="InterPro" id="IPR036396">
    <property type="entry name" value="Cyt_P450_sf"/>
</dbReference>
<dbReference type="SUPFAM" id="SSF48264">
    <property type="entry name" value="Cytochrome P450"/>
    <property type="match status" value="1"/>
</dbReference>
<dbReference type="GO" id="GO:0004497">
    <property type="term" value="F:monooxygenase activity"/>
    <property type="evidence" value="ECO:0007669"/>
    <property type="project" value="UniProtKB-KW"/>
</dbReference>
<comment type="similarity">
    <text evidence="3">Belongs to the cytochrome P450 family.</text>
</comment>
<comment type="pathway">
    <text evidence="2">Secondary metabolite biosynthesis.</text>
</comment>
<sequence>MSITLNRIPVLPTSLYVEGSVGRPSATLAGILHGVQQAALKSPTIAACVAVNVVVMYYIVSFLMSRNTTPLVGYPRWLGSYAGALRFFVNSQGMVDEGYRRYKGRFFRLPLWTNWNYIVTNEKCIEEMYHLPDDVLSLRYAAHDELAVPYTMGQQIHDDPYHLPILRGKLTRYIDYLVAECLDELPMAVEDEIGKKCGDSWQEFNAFDVSIGIVARTFNRILVGAPTCRSAHYTETCKSFAMNTAMIGLLINLFPSFLHPIVGRLFTRLPYLLRRTLVDLGPIIAERKAAKAEFGDNWTDRPNDLLMWLMDAAKGIEQEPARLAIRVLVINIATIHTTAATFTHGVNNLLDHTEYIDALREEAESALHSHGWTKQAINQLVRSDSFFKESSRLNGLGTSNFPRKALRDITFSDGTTVPEGSYISSAWSVHTDEEYWPDPMTFDAFRHIQDNTVGGKANNSSGFIRTNSRYLIFGHGKYPCPGRFLATYILKATLAHILLNYEIKASEQGRLPDILFQYNRSPNVRSTFMIRRRKVA</sequence>
<keyword evidence="4 8" id="KW-0479">Metal-binding</keyword>
<accession>A0A1X6N2M0</accession>
<evidence type="ECO:0008006" key="12">
    <source>
        <dbReference type="Google" id="ProtNLM"/>
    </source>
</evidence>
<dbReference type="CDD" id="cd11041">
    <property type="entry name" value="CYP503A1-like"/>
    <property type="match status" value="1"/>
</dbReference>
<reference evidence="10 11" key="1">
    <citation type="submission" date="2017-04" db="EMBL/GenBank/DDBJ databases">
        <title>Genome Sequence of the Model Brown-Rot Fungus Postia placenta SB12.</title>
        <authorList>
            <consortium name="DOE Joint Genome Institute"/>
            <person name="Gaskell J."/>
            <person name="Kersten P."/>
            <person name="Larrondo L.F."/>
            <person name="Canessa P."/>
            <person name="Martinez D."/>
            <person name="Hibbett D."/>
            <person name="Schmoll M."/>
            <person name="Kubicek C.P."/>
            <person name="Martinez A.T."/>
            <person name="Yadav J."/>
            <person name="Master E."/>
            <person name="Magnuson J.K."/>
            <person name="James T."/>
            <person name="Yaver D."/>
            <person name="Berka R."/>
            <person name="Labutti K."/>
            <person name="Lipzen A."/>
            <person name="Aerts A."/>
            <person name="Barry K."/>
            <person name="Henrissat B."/>
            <person name="Blanchette R."/>
            <person name="Grigoriev I."/>
            <person name="Cullen D."/>
        </authorList>
    </citation>
    <scope>NUCLEOTIDE SEQUENCE [LARGE SCALE GENOMIC DNA]</scope>
    <source>
        <strain evidence="10 11">MAD-698-R-SB12</strain>
    </source>
</reference>
<keyword evidence="9" id="KW-0812">Transmembrane</keyword>
<dbReference type="Pfam" id="PF00067">
    <property type="entry name" value="p450"/>
    <property type="match status" value="1"/>
</dbReference>
<dbReference type="Gene3D" id="1.10.630.10">
    <property type="entry name" value="Cytochrome P450"/>
    <property type="match status" value="1"/>
</dbReference>
<dbReference type="PANTHER" id="PTHR46206">
    <property type="entry name" value="CYTOCHROME P450"/>
    <property type="match status" value="1"/>
</dbReference>
<evidence type="ECO:0000256" key="9">
    <source>
        <dbReference type="SAM" id="Phobius"/>
    </source>
</evidence>
<keyword evidence="7" id="KW-0503">Monooxygenase</keyword>
<evidence type="ECO:0000313" key="11">
    <source>
        <dbReference type="Proteomes" id="UP000194127"/>
    </source>
</evidence>
<keyword evidence="6 8" id="KW-0408">Iron</keyword>
<evidence type="ECO:0000256" key="1">
    <source>
        <dbReference type="ARBA" id="ARBA00001971"/>
    </source>
</evidence>
<keyword evidence="9" id="KW-0472">Membrane</keyword>
<dbReference type="PANTHER" id="PTHR46206:SF1">
    <property type="entry name" value="P450, PUTATIVE (EUROFUNG)-RELATED"/>
    <property type="match status" value="1"/>
</dbReference>
<evidence type="ECO:0000313" key="10">
    <source>
        <dbReference type="EMBL" id="OSX62858.1"/>
    </source>
</evidence>
<comment type="cofactor">
    <cofactor evidence="1 8">
        <name>heme</name>
        <dbReference type="ChEBI" id="CHEBI:30413"/>
    </cofactor>
</comment>
<evidence type="ECO:0000256" key="5">
    <source>
        <dbReference type="ARBA" id="ARBA00023002"/>
    </source>
</evidence>
<keyword evidence="8" id="KW-0349">Heme</keyword>
<dbReference type="PRINTS" id="PR00463">
    <property type="entry name" value="EP450I"/>
</dbReference>
<keyword evidence="9" id="KW-1133">Transmembrane helix</keyword>